<keyword evidence="3" id="KW-1185">Reference proteome</keyword>
<gene>
    <name evidence="2" type="ORF">FGO68_gene4003</name>
</gene>
<reference evidence="2" key="1">
    <citation type="submission" date="2019-06" db="EMBL/GenBank/DDBJ databases">
        <authorList>
            <person name="Zheng W."/>
        </authorList>
    </citation>
    <scope>NUCLEOTIDE SEQUENCE</scope>
    <source>
        <strain evidence="2">QDHG01</strain>
    </source>
</reference>
<evidence type="ECO:0000313" key="3">
    <source>
        <dbReference type="Proteomes" id="UP000785679"/>
    </source>
</evidence>
<feature type="compositionally biased region" description="Polar residues" evidence="1">
    <location>
        <begin position="274"/>
        <end position="285"/>
    </location>
</feature>
<dbReference type="EMBL" id="RRYP01001587">
    <property type="protein sequence ID" value="TNV85736.1"/>
    <property type="molecule type" value="Genomic_DNA"/>
</dbReference>
<evidence type="ECO:0000313" key="2">
    <source>
        <dbReference type="EMBL" id="TNV85736.1"/>
    </source>
</evidence>
<accession>A0A8J8P528</accession>
<proteinExistence type="predicted"/>
<organism evidence="2 3">
    <name type="scientific">Halteria grandinella</name>
    <dbReference type="NCBI Taxonomy" id="5974"/>
    <lineage>
        <taxon>Eukaryota</taxon>
        <taxon>Sar</taxon>
        <taxon>Alveolata</taxon>
        <taxon>Ciliophora</taxon>
        <taxon>Intramacronucleata</taxon>
        <taxon>Spirotrichea</taxon>
        <taxon>Stichotrichia</taxon>
        <taxon>Sporadotrichida</taxon>
        <taxon>Halteriidae</taxon>
        <taxon>Halteria</taxon>
    </lineage>
</organism>
<dbReference type="AlphaFoldDB" id="A0A8J8P528"/>
<protein>
    <submittedName>
        <fullName evidence="2">Uncharacterized protein</fullName>
    </submittedName>
</protein>
<name>A0A8J8P528_HALGN</name>
<dbReference type="OrthoDB" id="10677634at2759"/>
<dbReference type="Proteomes" id="UP000785679">
    <property type="component" value="Unassembled WGS sequence"/>
</dbReference>
<feature type="region of interest" description="Disordered" evidence="1">
    <location>
        <begin position="209"/>
        <end position="228"/>
    </location>
</feature>
<feature type="region of interest" description="Disordered" evidence="1">
    <location>
        <begin position="1"/>
        <end position="20"/>
    </location>
</feature>
<feature type="region of interest" description="Disordered" evidence="1">
    <location>
        <begin position="274"/>
        <end position="316"/>
    </location>
</feature>
<evidence type="ECO:0000256" key="1">
    <source>
        <dbReference type="SAM" id="MobiDB-lite"/>
    </source>
</evidence>
<sequence length="399" mass="46211">MTKFPHRPIFGGDQPTTLSSITPLDERRFQDLAYGKEGSPAHQYPNNMPKMLMSNAAQHQRYPNAPNESKKVFNGADKLPYMESSIQLTHNEYKRVPIQNEMLTNNNPGAFQQQILQSLNEPSEYVGIPSVRRQRNTLTQTPTGQYFEQKGQQKQISTTDELKALLDRHRPQIPINRMRNQMRQFQTEEPIDASLNYSSQDAMMRQQNNDGNEYRIPPQPYYHNRRPAPLNHIEKSSTLALQEYSNSPIQVNKWESKDLPVVSQSQDHQFNFSQAMQPQNPNNYSHAPFHPKQNSLFSPQNHRPQPPPQQGPVHSMPYSVITNLPQPNFKIPVQQQDRSRAYPPFLTQANTVQGGQYQNNTISPKIQEYRNKIEGGMIKQPIREAIYERPQMSTHQMHY</sequence>
<comment type="caution">
    <text evidence="2">The sequence shown here is derived from an EMBL/GenBank/DDBJ whole genome shotgun (WGS) entry which is preliminary data.</text>
</comment>